<organism evidence="4 5">
    <name type="scientific">Zingiber officinale</name>
    <name type="common">Ginger</name>
    <name type="synonym">Amomum zingiber</name>
    <dbReference type="NCBI Taxonomy" id="94328"/>
    <lineage>
        <taxon>Eukaryota</taxon>
        <taxon>Viridiplantae</taxon>
        <taxon>Streptophyta</taxon>
        <taxon>Embryophyta</taxon>
        <taxon>Tracheophyta</taxon>
        <taxon>Spermatophyta</taxon>
        <taxon>Magnoliopsida</taxon>
        <taxon>Liliopsida</taxon>
        <taxon>Zingiberales</taxon>
        <taxon>Zingiberaceae</taxon>
        <taxon>Zingiber</taxon>
    </lineage>
</organism>
<dbReference type="GO" id="GO:0016747">
    <property type="term" value="F:acyltransferase activity, transferring groups other than amino-acyl groups"/>
    <property type="evidence" value="ECO:0007669"/>
    <property type="project" value="TreeGrafter"/>
</dbReference>
<accession>A0A8J5HBP7</accession>
<keyword evidence="5" id="KW-1185">Reference proteome</keyword>
<evidence type="ECO:0000313" key="4">
    <source>
        <dbReference type="EMBL" id="KAG6517977.1"/>
    </source>
</evidence>
<dbReference type="Proteomes" id="UP000734854">
    <property type="component" value="Unassembled WGS sequence"/>
</dbReference>
<dbReference type="FunFam" id="3.30.559.10:FF:000015">
    <property type="entry name" value="Spermidine hydroxycinnamoyl transferase"/>
    <property type="match status" value="1"/>
</dbReference>
<dbReference type="FunFam" id="3.30.559.10:FF:000008">
    <property type="entry name" value="Tryptamine hydroxycinnamoyl transferase"/>
    <property type="match status" value="1"/>
</dbReference>
<dbReference type="AlphaFoldDB" id="A0A8J5HBP7"/>
<evidence type="ECO:0000256" key="3">
    <source>
        <dbReference type="ARBA" id="ARBA00023315"/>
    </source>
</evidence>
<reference evidence="4 5" key="1">
    <citation type="submission" date="2020-08" db="EMBL/GenBank/DDBJ databases">
        <title>Plant Genome Project.</title>
        <authorList>
            <person name="Zhang R.-G."/>
        </authorList>
    </citation>
    <scope>NUCLEOTIDE SEQUENCE [LARGE SCALE GENOMIC DNA]</scope>
    <source>
        <tissue evidence="4">Rhizome</tissue>
    </source>
</reference>
<keyword evidence="3" id="KW-0012">Acyltransferase</keyword>
<comment type="caution">
    <text evidence="4">The sequence shown here is derived from an EMBL/GenBank/DDBJ whole genome shotgun (WGS) entry which is preliminary data.</text>
</comment>
<dbReference type="InterPro" id="IPR023213">
    <property type="entry name" value="CAT-like_dom_sf"/>
</dbReference>
<evidence type="ECO:0000313" key="5">
    <source>
        <dbReference type="Proteomes" id="UP000734854"/>
    </source>
</evidence>
<dbReference type="EMBL" id="JACMSC010000006">
    <property type="protein sequence ID" value="KAG6517977.1"/>
    <property type="molecule type" value="Genomic_DNA"/>
</dbReference>
<dbReference type="Gene3D" id="3.30.559.10">
    <property type="entry name" value="Chloramphenicol acetyltransferase-like domain"/>
    <property type="match status" value="2"/>
</dbReference>
<evidence type="ECO:0000256" key="1">
    <source>
        <dbReference type="ARBA" id="ARBA00009861"/>
    </source>
</evidence>
<comment type="similarity">
    <text evidence="1">Belongs to the plant acyltransferase family.</text>
</comment>
<proteinExistence type="inferred from homology"/>
<name>A0A8J5HBP7_ZINOF</name>
<dbReference type="PANTHER" id="PTHR31642">
    <property type="entry name" value="TRICHOTHECENE 3-O-ACETYLTRANSFERASE"/>
    <property type="match status" value="1"/>
</dbReference>
<evidence type="ECO:0000256" key="2">
    <source>
        <dbReference type="ARBA" id="ARBA00022679"/>
    </source>
</evidence>
<dbReference type="Pfam" id="PF02458">
    <property type="entry name" value="Transferase"/>
    <property type="match status" value="1"/>
</dbReference>
<sequence>MFWLLKTLTEAHVTRSLRRAFVTSVCFGGGAMVVINVRRSTMVRPAEATPQRRLWLSNLDLVMLNHYTLSVHFYRPDGSANFFDAAVLRDALARVLVPFYPMAGRLACDEDDRIMIDCNGDGALFVEADAEATVDDFGDFAPTVELEQLFPKPDADCTDDISAFPLFLIQVTHLKCGGVALGTGVHHQVVDGLAGLHLINSWSDVARGVGINVQPFIDRTILRSRDPPNPSFPHIEYQPAPSMNSSVAQVPSSAVAVRIFKLTREQLNLLKAKAPPDGSYSTHVLLAAHLWRCACIARDLPPDQMTKMYIPTDGRQRIQPPLPQGYFGNVIFRAAPVATAGEVTSPEGGPSPAAKTIQEAVLRMDGTYLQSALDYLEIRSNMLAQKVNGATPFGCPNLWLTSWARLPIHDADFGWGRPIFMGPSPIRVEGVAIILPSAAGDGGLSVAISLQPDHMVKFQELIYDI</sequence>
<gene>
    <name evidence="4" type="ORF">ZIOFF_021377</name>
</gene>
<protein>
    <submittedName>
        <fullName evidence="4">Uncharacterized protein</fullName>
    </submittedName>
</protein>
<dbReference type="PANTHER" id="PTHR31642:SF11">
    <property type="entry name" value="SHIKIMATE O-HYDROXYCINNAMOYLTRANSFERASE"/>
    <property type="match status" value="1"/>
</dbReference>
<dbReference type="InterPro" id="IPR050317">
    <property type="entry name" value="Plant_Fungal_Acyltransferase"/>
</dbReference>
<keyword evidence="2" id="KW-0808">Transferase</keyword>